<comment type="similarity">
    <text evidence="2">Belongs to the prokaryotic/mitochondrial release factor family. Mitochondrion-specific ribosomal protein mL62 subfamily.</text>
</comment>
<dbReference type="InterPro" id="IPR052104">
    <property type="entry name" value="Mito_Release_Factor_mL62"/>
</dbReference>
<reference evidence="8" key="1">
    <citation type="submission" date="2025-08" db="UniProtKB">
        <authorList>
            <consortium name="RefSeq"/>
        </authorList>
    </citation>
    <scope>IDENTIFICATION</scope>
</reference>
<dbReference type="EC" id="3.1.1.29" evidence="1"/>
<dbReference type="InterPro" id="IPR000352">
    <property type="entry name" value="Pep_chain_release_fac_I"/>
</dbReference>
<dbReference type="PANTHER" id="PTHR11075">
    <property type="entry name" value="PEPTIDE CHAIN RELEASE FACTOR"/>
    <property type="match status" value="1"/>
</dbReference>
<dbReference type="SUPFAM" id="SSF110916">
    <property type="entry name" value="Peptidyl-tRNA hydrolase domain-like"/>
    <property type="match status" value="1"/>
</dbReference>
<sequence length="162" mass="18727">MLKNINFKVCFSGFVRFCSSKFEIKEILKNVTKDKFTIRMVKSSGPGGQHVNKTNSKVELRFKISDATWLSEDLRTKLIAQNNVNKNGEIVVSSDVDRSQHYNLEDAINKIKKKIIKASFVPEGPSEETQDRVNSYKVKENESRIQNKKIHSMKKFERKDVE</sequence>
<evidence type="ECO:0000256" key="1">
    <source>
        <dbReference type="ARBA" id="ARBA00013260"/>
    </source>
</evidence>
<evidence type="ECO:0000256" key="3">
    <source>
        <dbReference type="ARBA" id="ARBA00039441"/>
    </source>
</evidence>
<feature type="domain" description="Prokaryotic-type class I peptide chain release factors" evidence="6">
    <location>
        <begin position="30"/>
        <end position="155"/>
    </location>
</feature>
<protein>
    <recommendedName>
        <fullName evidence="3">Large ribosomal subunit protein mL62</fullName>
        <ecNumber evidence="1">3.1.1.29</ecNumber>
    </recommendedName>
    <alternativeName>
        <fullName evidence="4">Peptidyl-tRNA hydrolase ICT1, mitochondrial</fullName>
    </alternativeName>
</protein>
<keyword evidence="7" id="KW-1185">Reference proteome</keyword>
<proteinExistence type="inferred from homology"/>
<dbReference type="Gene3D" id="3.30.160.20">
    <property type="match status" value="1"/>
</dbReference>
<organism evidence="7 8">
    <name type="scientific">Hydra vulgaris</name>
    <name type="common">Hydra</name>
    <name type="synonym">Hydra attenuata</name>
    <dbReference type="NCBI Taxonomy" id="6087"/>
    <lineage>
        <taxon>Eukaryota</taxon>
        <taxon>Metazoa</taxon>
        <taxon>Cnidaria</taxon>
        <taxon>Hydrozoa</taxon>
        <taxon>Hydroidolina</taxon>
        <taxon>Anthoathecata</taxon>
        <taxon>Aplanulata</taxon>
        <taxon>Hydridae</taxon>
        <taxon>Hydra</taxon>
    </lineage>
</organism>
<name>A0ABM4D2G0_HYDVU</name>
<evidence type="ECO:0000313" key="7">
    <source>
        <dbReference type="Proteomes" id="UP001652625"/>
    </source>
</evidence>
<evidence type="ECO:0000313" key="8">
    <source>
        <dbReference type="RefSeq" id="XP_065668446.1"/>
    </source>
</evidence>
<evidence type="ECO:0000256" key="5">
    <source>
        <dbReference type="SAM" id="MobiDB-lite"/>
    </source>
</evidence>
<dbReference type="RefSeq" id="XP_065668446.1">
    <property type="nucleotide sequence ID" value="XM_065812374.1"/>
</dbReference>
<dbReference type="Proteomes" id="UP001652625">
    <property type="component" value="Chromosome 12"/>
</dbReference>
<feature type="region of interest" description="Disordered" evidence="5">
    <location>
        <begin position="123"/>
        <end position="162"/>
    </location>
</feature>
<gene>
    <name evidence="8" type="primary">LOC101234294</name>
</gene>
<dbReference type="PANTHER" id="PTHR11075:SF54">
    <property type="entry name" value="LARGE RIBOSOMAL SUBUNIT PROTEIN ML62"/>
    <property type="match status" value="1"/>
</dbReference>
<evidence type="ECO:0000256" key="2">
    <source>
        <dbReference type="ARBA" id="ARBA00038225"/>
    </source>
</evidence>
<evidence type="ECO:0000259" key="6">
    <source>
        <dbReference type="Pfam" id="PF00472"/>
    </source>
</evidence>
<evidence type="ECO:0000256" key="4">
    <source>
        <dbReference type="ARBA" id="ARBA00041531"/>
    </source>
</evidence>
<dbReference type="GeneID" id="101234294"/>
<dbReference type="Pfam" id="PF00472">
    <property type="entry name" value="RF-1"/>
    <property type="match status" value="1"/>
</dbReference>
<accession>A0ABM4D2G0</accession>